<accession>A0A517Z2Q8</accession>
<evidence type="ECO:0000313" key="3">
    <source>
        <dbReference type="Proteomes" id="UP000320496"/>
    </source>
</evidence>
<keyword evidence="1" id="KW-0472">Membrane</keyword>
<dbReference type="EMBL" id="CP036275">
    <property type="protein sequence ID" value="QDU36770.1"/>
    <property type="molecule type" value="Genomic_DNA"/>
</dbReference>
<dbReference type="KEGG" id="mri:Mal4_10680"/>
<gene>
    <name evidence="2" type="ORF">Mal4_10680</name>
</gene>
<proteinExistence type="predicted"/>
<dbReference type="AlphaFoldDB" id="A0A517Z2Q8"/>
<keyword evidence="1" id="KW-1133">Transmembrane helix</keyword>
<keyword evidence="1" id="KW-0812">Transmembrane</keyword>
<keyword evidence="3" id="KW-1185">Reference proteome</keyword>
<evidence type="ECO:0000256" key="1">
    <source>
        <dbReference type="SAM" id="Phobius"/>
    </source>
</evidence>
<dbReference type="Proteomes" id="UP000320496">
    <property type="component" value="Chromosome"/>
</dbReference>
<feature type="transmembrane region" description="Helical" evidence="1">
    <location>
        <begin position="15"/>
        <end position="39"/>
    </location>
</feature>
<reference evidence="2 3" key="1">
    <citation type="submission" date="2019-02" db="EMBL/GenBank/DDBJ databases">
        <title>Deep-cultivation of Planctomycetes and their phenomic and genomic characterization uncovers novel biology.</title>
        <authorList>
            <person name="Wiegand S."/>
            <person name="Jogler M."/>
            <person name="Boedeker C."/>
            <person name="Pinto D."/>
            <person name="Vollmers J."/>
            <person name="Rivas-Marin E."/>
            <person name="Kohn T."/>
            <person name="Peeters S.H."/>
            <person name="Heuer A."/>
            <person name="Rast P."/>
            <person name="Oberbeckmann S."/>
            <person name="Bunk B."/>
            <person name="Jeske O."/>
            <person name="Meyerdierks A."/>
            <person name="Storesund J.E."/>
            <person name="Kallscheuer N."/>
            <person name="Luecker S."/>
            <person name="Lage O.M."/>
            <person name="Pohl T."/>
            <person name="Merkel B.J."/>
            <person name="Hornburger P."/>
            <person name="Mueller R.-W."/>
            <person name="Bruemmer F."/>
            <person name="Labrenz M."/>
            <person name="Spormann A.M."/>
            <person name="Op den Camp H."/>
            <person name="Overmann J."/>
            <person name="Amann R."/>
            <person name="Jetten M.S.M."/>
            <person name="Mascher T."/>
            <person name="Medema M.H."/>
            <person name="Devos D.P."/>
            <person name="Kaster A.-K."/>
            <person name="Ovreas L."/>
            <person name="Rohde M."/>
            <person name="Galperin M.Y."/>
            <person name="Jogler C."/>
        </authorList>
    </citation>
    <scope>NUCLEOTIDE SEQUENCE [LARGE SCALE GENOMIC DNA]</scope>
    <source>
        <strain evidence="2 3">Mal4</strain>
    </source>
</reference>
<name>A0A517Z2Q8_9PLAN</name>
<sequence>MSIMWMEREYPPFRIGYVSICLGYVALSVVMCLLVQFVIPTPADWGQRTGC</sequence>
<organism evidence="2 3">
    <name type="scientific">Maioricimonas rarisocia</name>
    <dbReference type="NCBI Taxonomy" id="2528026"/>
    <lineage>
        <taxon>Bacteria</taxon>
        <taxon>Pseudomonadati</taxon>
        <taxon>Planctomycetota</taxon>
        <taxon>Planctomycetia</taxon>
        <taxon>Planctomycetales</taxon>
        <taxon>Planctomycetaceae</taxon>
        <taxon>Maioricimonas</taxon>
    </lineage>
</organism>
<protein>
    <submittedName>
        <fullName evidence="2">Uncharacterized protein</fullName>
    </submittedName>
</protein>
<evidence type="ECO:0000313" key="2">
    <source>
        <dbReference type="EMBL" id="QDU36770.1"/>
    </source>
</evidence>